<name>A0A8S5SYV4_9CAUD</name>
<sequence>MSWWTATCACCNGGGGYVRRRSDYPDYLRDGACAGADSEKVVCAASFLPSRSASISASASAVSSSISSCTV</sequence>
<accession>A0A8S5SYV4</accession>
<reference evidence="1" key="1">
    <citation type="journal article" date="2021" name="Proc. Natl. Acad. Sci. U.S.A.">
        <title>A Catalog of Tens of Thousands of Viruses from Human Metagenomes Reveals Hidden Associations with Chronic Diseases.</title>
        <authorList>
            <person name="Tisza M.J."/>
            <person name="Buck C.B."/>
        </authorList>
    </citation>
    <scope>NUCLEOTIDE SEQUENCE</scope>
    <source>
        <strain evidence="1">CtPyh10</strain>
    </source>
</reference>
<protein>
    <submittedName>
        <fullName evidence="1">Uncharacterized protein</fullName>
    </submittedName>
</protein>
<proteinExistence type="predicted"/>
<organism evidence="1">
    <name type="scientific">Siphoviridae sp. ctPyh10</name>
    <dbReference type="NCBI Taxonomy" id="2827865"/>
    <lineage>
        <taxon>Viruses</taxon>
        <taxon>Duplodnaviria</taxon>
        <taxon>Heunggongvirae</taxon>
        <taxon>Uroviricota</taxon>
        <taxon>Caudoviricetes</taxon>
    </lineage>
</organism>
<evidence type="ECO:0000313" key="1">
    <source>
        <dbReference type="EMBL" id="DAF56300.1"/>
    </source>
</evidence>
<dbReference type="EMBL" id="BK032711">
    <property type="protein sequence ID" value="DAF56300.1"/>
    <property type="molecule type" value="Genomic_DNA"/>
</dbReference>